<dbReference type="PANTHER" id="PTHR46466:SF1">
    <property type="entry name" value="GLYOXALASE DOMAIN-CONTAINING PROTEIN 4"/>
    <property type="match status" value="1"/>
</dbReference>
<dbReference type="InterPro" id="IPR029068">
    <property type="entry name" value="Glyas_Bleomycin-R_OHBP_Dase"/>
</dbReference>
<dbReference type="AlphaFoldDB" id="B4R3C6"/>
<evidence type="ECO:0000313" key="1">
    <source>
        <dbReference type="EMBL" id="EDX18497.1"/>
    </source>
</evidence>
<dbReference type="OrthoDB" id="1545884at2759"/>
<reference evidence="1 2" key="1">
    <citation type="journal article" date="2007" name="Nature">
        <title>Evolution of genes and genomes on the Drosophila phylogeny.</title>
        <authorList>
            <consortium name="Drosophila 12 Genomes Consortium"/>
            <person name="Clark A.G."/>
            <person name="Eisen M.B."/>
            <person name="Smith D.R."/>
            <person name="Bergman C.M."/>
            <person name="Oliver B."/>
            <person name="Markow T.A."/>
            <person name="Kaufman T.C."/>
            <person name="Kellis M."/>
            <person name="Gelbart W."/>
            <person name="Iyer V.N."/>
            <person name="Pollard D.A."/>
            <person name="Sackton T.B."/>
            <person name="Larracuente A.M."/>
            <person name="Singh N.D."/>
            <person name="Abad J.P."/>
            <person name="Abt D.N."/>
            <person name="Adryan B."/>
            <person name="Aguade M."/>
            <person name="Akashi H."/>
            <person name="Anderson W.W."/>
            <person name="Aquadro C.F."/>
            <person name="Ardell D.H."/>
            <person name="Arguello R."/>
            <person name="Artieri C.G."/>
            <person name="Barbash D.A."/>
            <person name="Barker D."/>
            <person name="Barsanti P."/>
            <person name="Batterham P."/>
            <person name="Batzoglou S."/>
            <person name="Begun D."/>
            <person name="Bhutkar A."/>
            <person name="Blanco E."/>
            <person name="Bosak S.A."/>
            <person name="Bradley R.K."/>
            <person name="Brand A.D."/>
            <person name="Brent M.R."/>
            <person name="Brooks A.N."/>
            <person name="Brown R.H."/>
            <person name="Butlin R.K."/>
            <person name="Caggese C."/>
            <person name="Calvi B.R."/>
            <person name="Bernardo de Carvalho A."/>
            <person name="Caspi A."/>
            <person name="Castrezana S."/>
            <person name="Celniker S.E."/>
            <person name="Chang J.L."/>
            <person name="Chapple C."/>
            <person name="Chatterji S."/>
            <person name="Chinwalla A."/>
            <person name="Civetta A."/>
            <person name="Clifton S.W."/>
            <person name="Comeron J.M."/>
            <person name="Costello J.C."/>
            <person name="Coyne J.A."/>
            <person name="Daub J."/>
            <person name="David R.G."/>
            <person name="Delcher A.L."/>
            <person name="Delehaunty K."/>
            <person name="Do C.B."/>
            <person name="Ebling H."/>
            <person name="Edwards K."/>
            <person name="Eickbush T."/>
            <person name="Evans J.D."/>
            <person name="Filipski A."/>
            <person name="Findeiss S."/>
            <person name="Freyhult E."/>
            <person name="Fulton L."/>
            <person name="Fulton R."/>
            <person name="Garcia A.C."/>
            <person name="Gardiner A."/>
            <person name="Garfield D.A."/>
            <person name="Garvin B.E."/>
            <person name="Gibson G."/>
            <person name="Gilbert D."/>
            <person name="Gnerre S."/>
            <person name="Godfrey J."/>
            <person name="Good R."/>
            <person name="Gotea V."/>
            <person name="Gravely B."/>
            <person name="Greenberg A.J."/>
            <person name="Griffiths-Jones S."/>
            <person name="Gross S."/>
            <person name="Guigo R."/>
            <person name="Gustafson E.A."/>
            <person name="Haerty W."/>
            <person name="Hahn M.W."/>
            <person name="Halligan D.L."/>
            <person name="Halpern A.L."/>
            <person name="Halter G.M."/>
            <person name="Han M.V."/>
            <person name="Heger A."/>
            <person name="Hillier L."/>
            <person name="Hinrichs A.S."/>
            <person name="Holmes I."/>
            <person name="Hoskins R.A."/>
            <person name="Hubisz M.J."/>
            <person name="Hultmark D."/>
            <person name="Huntley M.A."/>
            <person name="Jaffe D.B."/>
            <person name="Jagadeeshan S."/>
            <person name="Jeck W.R."/>
            <person name="Johnson J."/>
            <person name="Jones C.D."/>
            <person name="Jordan W.C."/>
            <person name="Karpen G.H."/>
            <person name="Kataoka E."/>
            <person name="Keightley P.D."/>
            <person name="Kheradpour P."/>
            <person name="Kirkness E.F."/>
            <person name="Koerich L.B."/>
            <person name="Kristiansen K."/>
            <person name="Kudrna D."/>
            <person name="Kulathinal R.J."/>
            <person name="Kumar S."/>
            <person name="Kwok R."/>
            <person name="Lander E."/>
            <person name="Langley C.H."/>
            <person name="Lapoint R."/>
            <person name="Lazzaro B.P."/>
            <person name="Lee S.J."/>
            <person name="Levesque L."/>
            <person name="Li R."/>
            <person name="Lin C.F."/>
            <person name="Lin M.F."/>
            <person name="Lindblad-Toh K."/>
            <person name="Llopart A."/>
            <person name="Long M."/>
            <person name="Low L."/>
            <person name="Lozovsky E."/>
            <person name="Lu J."/>
            <person name="Luo M."/>
            <person name="Machado C.A."/>
            <person name="Makalowski W."/>
            <person name="Marzo M."/>
            <person name="Matsuda M."/>
            <person name="Matzkin L."/>
            <person name="McAllister B."/>
            <person name="McBride C.S."/>
            <person name="McKernan B."/>
            <person name="McKernan K."/>
            <person name="Mendez-Lago M."/>
            <person name="Minx P."/>
            <person name="Mollenhauer M.U."/>
            <person name="Montooth K."/>
            <person name="Mount S.M."/>
            <person name="Mu X."/>
            <person name="Myers E."/>
            <person name="Negre B."/>
            <person name="Newfeld S."/>
            <person name="Nielsen R."/>
            <person name="Noor M.A."/>
            <person name="O'Grady P."/>
            <person name="Pachter L."/>
            <person name="Papaceit M."/>
            <person name="Parisi M.J."/>
            <person name="Parisi M."/>
            <person name="Parts L."/>
            <person name="Pedersen J.S."/>
            <person name="Pesole G."/>
            <person name="Phillippy A.M."/>
            <person name="Ponting C.P."/>
            <person name="Pop M."/>
            <person name="Porcelli D."/>
            <person name="Powell J.R."/>
            <person name="Prohaska S."/>
            <person name="Pruitt K."/>
            <person name="Puig M."/>
            <person name="Quesneville H."/>
            <person name="Ram K.R."/>
            <person name="Rand D."/>
            <person name="Rasmussen M.D."/>
            <person name="Reed L.K."/>
            <person name="Reenan R."/>
            <person name="Reily A."/>
            <person name="Remington K.A."/>
            <person name="Rieger T.T."/>
            <person name="Ritchie M.G."/>
            <person name="Robin C."/>
            <person name="Rogers Y.H."/>
            <person name="Rohde C."/>
            <person name="Rozas J."/>
            <person name="Rubenfield M.J."/>
            <person name="Ruiz A."/>
            <person name="Russo S."/>
            <person name="Salzberg S.L."/>
            <person name="Sanchez-Gracia A."/>
            <person name="Saranga D.J."/>
            <person name="Sato H."/>
            <person name="Schaeffer S.W."/>
            <person name="Schatz M.C."/>
            <person name="Schlenke T."/>
            <person name="Schwartz R."/>
            <person name="Segarra C."/>
            <person name="Singh R.S."/>
            <person name="Sirot L."/>
            <person name="Sirota M."/>
            <person name="Sisneros N.B."/>
            <person name="Smith C.D."/>
            <person name="Smith T.F."/>
            <person name="Spieth J."/>
            <person name="Stage D.E."/>
            <person name="Stark A."/>
            <person name="Stephan W."/>
            <person name="Strausberg R.L."/>
            <person name="Strempel S."/>
            <person name="Sturgill D."/>
            <person name="Sutton G."/>
            <person name="Sutton G.G."/>
            <person name="Tao W."/>
            <person name="Teichmann S."/>
            <person name="Tobari Y.N."/>
            <person name="Tomimura Y."/>
            <person name="Tsolas J.M."/>
            <person name="Valente V.L."/>
            <person name="Venter E."/>
            <person name="Venter J.C."/>
            <person name="Vicario S."/>
            <person name="Vieira F.G."/>
            <person name="Vilella A.J."/>
            <person name="Villasante A."/>
            <person name="Walenz B."/>
            <person name="Wang J."/>
            <person name="Wasserman M."/>
            <person name="Watts T."/>
            <person name="Wilson D."/>
            <person name="Wilson R.K."/>
            <person name="Wing R.A."/>
            <person name="Wolfner M.F."/>
            <person name="Wong A."/>
            <person name="Wong G.K."/>
            <person name="Wu C.I."/>
            <person name="Wu G."/>
            <person name="Yamamoto D."/>
            <person name="Yang H.P."/>
            <person name="Yang S.P."/>
            <person name="Yorke J.A."/>
            <person name="Yoshida K."/>
            <person name="Zdobnov E."/>
            <person name="Zhang P."/>
            <person name="Zhang Y."/>
            <person name="Zimin A.V."/>
            <person name="Baldwin J."/>
            <person name="Abdouelleil A."/>
            <person name="Abdulkadir J."/>
            <person name="Abebe A."/>
            <person name="Abera B."/>
            <person name="Abreu J."/>
            <person name="Acer S.C."/>
            <person name="Aftuck L."/>
            <person name="Alexander A."/>
            <person name="An P."/>
            <person name="Anderson E."/>
            <person name="Anderson S."/>
            <person name="Arachi H."/>
            <person name="Azer M."/>
            <person name="Bachantsang P."/>
            <person name="Barry A."/>
            <person name="Bayul T."/>
            <person name="Berlin A."/>
            <person name="Bessette D."/>
            <person name="Bloom T."/>
            <person name="Blye J."/>
            <person name="Boguslavskiy L."/>
            <person name="Bonnet C."/>
            <person name="Boukhgalter B."/>
            <person name="Bourzgui I."/>
            <person name="Brown A."/>
            <person name="Cahill P."/>
            <person name="Channer S."/>
            <person name="Cheshatsang Y."/>
            <person name="Chuda L."/>
            <person name="Citroen M."/>
            <person name="Collymore A."/>
            <person name="Cooke P."/>
            <person name="Costello M."/>
            <person name="D'Aco K."/>
            <person name="Daza R."/>
            <person name="De Haan G."/>
            <person name="DeGray S."/>
            <person name="DeMaso C."/>
            <person name="Dhargay N."/>
            <person name="Dooley K."/>
            <person name="Dooley E."/>
            <person name="Doricent M."/>
            <person name="Dorje P."/>
            <person name="Dorjee K."/>
            <person name="Dupes A."/>
            <person name="Elong R."/>
            <person name="Falk J."/>
            <person name="Farina A."/>
            <person name="Faro S."/>
            <person name="Ferguson D."/>
            <person name="Fisher S."/>
            <person name="Foley C.D."/>
            <person name="Franke A."/>
            <person name="Friedrich D."/>
            <person name="Gadbois L."/>
            <person name="Gearin G."/>
            <person name="Gearin C.R."/>
            <person name="Giannoukos G."/>
            <person name="Goode T."/>
            <person name="Graham J."/>
            <person name="Grandbois E."/>
            <person name="Grewal S."/>
            <person name="Gyaltsen K."/>
            <person name="Hafez N."/>
            <person name="Hagos B."/>
            <person name="Hall J."/>
            <person name="Henson C."/>
            <person name="Hollinger A."/>
            <person name="Honan T."/>
            <person name="Huard M.D."/>
            <person name="Hughes L."/>
            <person name="Hurhula B."/>
            <person name="Husby M.E."/>
            <person name="Kamat A."/>
            <person name="Kanga B."/>
            <person name="Kashin S."/>
            <person name="Khazanovich D."/>
            <person name="Kisner P."/>
            <person name="Lance K."/>
            <person name="Lara M."/>
            <person name="Lee W."/>
            <person name="Lennon N."/>
            <person name="Letendre F."/>
            <person name="LeVine R."/>
            <person name="Lipovsky A."/>
            <person name="Liu X."/>
            <person name="Liu J."/>
            <person name="Liu S."/>
            <person name="Lokyitsang T."/>
            <person name="Lokyitsang Y."/>
            <person name="Lubonja R."/>
            <person name="Lui A."/>
            <person name="MacDonald P."/>
            <person name="Magnisalis V."/>
            <person name="Maru K."/>
            <person name="Matthews C."/>
            <person name="McCusker W."/>
            <person name="McDonough S."/>
            <person name="Mehta T."/>
            <person name="Meldrim J."/>
            <person name="Meneus L."/>
            <person name="Mihai O."/>
            <person name="Mihalev A."/>
            <person name="Mihova T."/>
            <person name="Mittelman R."/>
            <person name="Mlenga V."/>
            <person name="Montmayeur A."/>
            <person name="Mulrain L."/>
            <person name="Navidi A."/>
            <person name="Naylor J."/>
            <person name="Negash T."/>
            <person name="Nguyen T."/>
            <person name="Nguyen N."/>
            <person name="Nicol R."/>
            <person name="Norbu C."/>
            <person name="Norbu N."/>
            <person name="Novod N."/>
            <person name="O'Neill B."/>
            <person name="Osman S."/>
            <person name="Markiewicz E."/>
            <person name="Oyono O.L."/>
            <person name="Patti C."/>
            <person name="Phunkhang P."/>
            <person name="Pierre F."/>
            <person name="Priest M."/>
            <person name="Raghuraman S."/>
            <person name="Rege F."/>
            <person name="Reyes R."/>
            <person name="Rise C."/>
            <person name="Rogov P."/>
            <person name="Ross K."/>
            <person name="Ryan E."/>
            <person name="Settipalli S."/>
            <person name="Shea T."/>
            <person name="Sherpa N."/>
            <person name="Shi L."/>
            <person name="Shih D."/>
            <person name="Sparrow T."/>
            <person name="Spaulding J."/>
            <person name="Stalker J."/>
            <person name="Stange-Thomann N."/>
            <person name="Stavropoulos S."/>
            <person name="Stone C."/>
            <person name="Strader C."/>
            <person name="Tesfaye S."/>
            <person name="Thomson T."/>
            <person name="Thoulutsang Y."/>
            <person name="Thoulutsang D."/>
            <person name="Topham K."/>
            <person name="Topping I."/>
            <person name="Tsamla T."/>
            <person name="Vassiliev H."/>
            <person name="Vo A."/>
            <person name="Wangchuk T."/>
            <person name="Wangdi T."/>
            <person name="Weiand M."/>
            <person name="Wilkinson J."/>
            <person name="Wilson A."/>
            <person name="Yadav S."/>
            <person name="Young G."/>
            <person name="Yu Q."/>
            <person name="Zembek L."/>
            <person name="Zhong D."/>
            <person name="Zimmer A."/>
            <person name="Zwirko Z."/>
            <person name="Jaffe D.B."/>
            <person name="Alvarez P."/>
            <person name="Brockman W."/>
            <person name="Butler J."/>
            <person name="Chin C."/>
            <person name="Gnerre S."/>
            <person name="Grabherr M."/>
            <person name="Kleber M."/>
            <person name="Mauceli E."/>
            <person name="MacCallum I."/>
        </authorList>
    </citation>
    <scope>NUCLEOTIDE SEQUENCE [LARGE SCALE GENOMIC DNA]</scope>
    <source>
        <strain evidence="2">white501</strain>
    </source>
</reference>
<evidence type="ECO:0000313" key="2">
    <source>
        <dbReference type="Proteomes" id="UP000000304"/>
    </source>
</evidence>
<sequence>MSAISGRALHYVFKIGDRAKNAFFFRQILGMTVLRHEEFKEGCDAACNGPYDNRWSKTMVGYGPESSHFVIELTYNYGVSSYELEQSPFALEMEKRRLFACIGAGRFKHILDFAISGGLDPARIQTREVEDLLSDHSAIAVSVYASAMLRSAGKKLIFKTSDISKYHHWLNNSTVTNPPLDTPELIDAAVVNLTSQIQEAATYAAPRFSNQTRDRSRDVHFWNPRVNELKSEKRRLRRVWFLSRNPRDKTALNRATKELKETLVRLRKEALDSFVGNLAPGDPHHNLWNVTKRIKRPLKRIPPIRRQDNSWCRTETERANAFAEHLEEVFTPANRCSPNEAAETARLLSEPLFDSESIPQATEEEISNLIAAMASH</sequence>
<keyword evidence="2" id="KW-1185">Reference proteome</keyword>
<dbReference type="EMBL" id="CM000366">
    <property type="protein sequence ID" value="EDX18497.1"/>
    <property type="molecule type" value="Genomic_DNA"/>
</dbReference>
<gene>
    <name evidence="1" type="primary">Dsim\GD15515</name>
    <name evidence="1" type="ORF">Dsim_GD15515</name>
</gene>
<dbReference type="STRING" id="7240.B4R3C6"/>
<dbReference type="Proteomes" id="UP000000304">
    <property type="component" value="Chromosome X"/>
</dbReference>
<dbReference type="Bgee" id="FBgn0187182">
    <property type="expression patterns" value="Expressed in female reproductive system and 3 other cell types or tissues"/>
</dbReference>
<protein>
    <submittedName>
        <fullName evidence="1">GD15515</fullName>
    </submittedName>
</protein>
<organism evidence="1 2">
    <name type="scientific">Drosophila simulans</name>
    <name type="common">Fruit fly</name>
    <dbReference type="NCBI Taxonomy" id="7240"/>
    <lineage>
        <taxon>Eukaryota</taxon>
        <taxon>Metazoa</taxon>
        <taxon>Ecdysozoa</taxon>
        <taxon>Arthropoda</taxon>
        <taxon>Hexapoda</taxon>
        <taxon>Insecta</taxon>
        <taxon>Pterygota</taxon>
        <taxon>Neoptera</taxon>
        <taxon>Endopterygota</taxon>
        <taxon>Diptera</taxon>
        <taxon>Brachycera</taxon>
        <taxon>Muscomorpha</taxon>
        <taxon>Ephydroidea</taxon>
        <taxon>Drosophilidae</taxon>
        <taxon>Drosophila</taxon>
        <taxon>Sophophora</taxon>
    </lineage>
</organism>
<proteinExistence type="predicted"/>
<name>B4R3C6_DROSI</name>
<dbReference type="Gene3D" id="3.10.180.10">
    <property type="entry name" value="2,3-Dihydroxybiphenyl 1,2-Dioxygenase, domain 1"/>
    <property type="match status" value="1"/>
</dbReference>
<dbReference type="PANTHER" id="PTHR46466">
    <property type="entry name" value="GLYOXALASE DOMAIN-CONTAINING PROTEIN 4"/>
    <property type="match status" value="1"/>
</dbReference>
<dbReference type="SMR" id="B4R3C6"/>
<accession>B4R3C6</accession>
<dbReference type="SUPFAM" id="SSF54593">
    <property type="entry name" value="Glyoxalase/Bleomycin resistance protein/Dihydroxybiphenyl dioxygenase"/>
    <property type="match status" value="1"/>
</dbReference>
<dbReference type="InterPro" id="IPR043193">
    <property type="entry name" value="GLOD4"/>
</dbReference>
<dbReference type="PhylomeDB" id="B4R3C6"/>
<dbReference type="HOGENOM" id="CLU_736241_0_0_1"/>